<dbReference type="Pfam" id="PF14252">
    <property type="entry name" value="DUF4347"/>
    <property type="match status" value="1"/>
</dbReference>
<dbReference type="Proteomes" id="UP000262379">
    <property type="component" value="Unassembled WGS sequence"/>
</dbReference>
<evidence type="ECO:0000259" key="2">
    <source>
        <dbReference type="Pfam" id="PF14252"/>
    </source>
</evidence>
<feature type="domain" description="Cadherin-like" evidence="3">
    <location>
        <begin position="1116"/>
        <end position="1223"/>
    </location>
</feature>
<feature type="compositionally biased region" description="Basic and acidic residues" evidence="1">
    <location>
        <begin position="139"/>
        <end position="158"/>
    </location>
</feature>
<proteinExistence type="predicted"/>
<feature type="compositionally biased region" description="Basic and acidic residues" evidence="1">
    <location>
        <begin position="22"/>
        <end position="32"/>
    </location>
</feature>
<organism evidence="4 5">
    <name type="scientific">Mesorhizobium denitrificans</name>
    <dbReference type="NCBI Taxonomy" id="2294114"/>
    <lineage>
        <taxon>Bacteria</taxon>
        <taxon>Pseudomonadati</taxon>
        <taxon>Pseudomonadota</taxon>
        <taxon>Alphaproteobacteria</taxon>
        <taxon>Hyphomicrobiales</taxon>
        <taxon>Phyllobacteriaceae</taxon>
        <taxon>Mesorhizobium</taxon>
    </lineage>
</organism>
<sequence length="1392" mass="143346">MLVVGLCPTFGFISGSGGGHPMNERFSHSRDRARARKKAGSNGSRFGDMLMELEQRIAFDAAAGEHAEAAAERHSPNVEKQPEHDFSALAKALEARGNAQENRSENIPSNASTHRRDDSSNGNVDRDRELGRRGASGITHEEHRGELGSRNSDHHLRASLDIPNVQESTIRSHDSGLRSFQDGNRPASDTAHRGNERHNVIADEQIGFLDGNHSTSSSAREIVFVAGDIEDKDSLIASFGKDVEVVTLDPTKDGVEQIAAALKGRTGIEAIHILSHGGEGQLSLGTASLTADSMQGEYLDELTVIGHALSADGDILIYGCDFTAGDAGLRAAIVLGGITGADIAASTDTTGHVDLGGDWDLETHVGAIEAAAIDPTDWHHALVQTTINPTGGTLGTGADGLRIYVGNTGQLQVTYKGLTQFYSPNVTDTSTSLFNGIFLAYGNRILGPSTSVTNIVDTVWQSAGAQTLTGAGTEANPYVVTTRLYYNIGGTSGYDAGTDLLVQIETIYASPNAFFTQNVTVTPPTANGQIIKYYHTLDTYLAGVDAGPAFSLDPSLAINNITDGDPSYVGVRRGIGTSTEAVVGFAEVEGSPLQFDHYYSAVYNGMYASMDNGGDLANTWNTNPSTDNGIAVQFTLGAITTAQTFSYRIAFDGDTTLDLDANNSTATGTSYVGTFQATTGSQVAVVDTDIDITNVIGGIADATVTLTNPQSGDVLTVDDSSLPAGITVTVHSAYSVTIAGVADAAAYEAALQTIKFSSTSGVTSTRSFTVAVHNQLNSVTTTATATLNGNFSPVVDLNSGLTGIVQTNNIVANGDFADYADKPYGWTEGGSGTATDSGVTGRYAFTSNNAATLTQDGLTGLNVGPGLNGAGQITLDIGWVNSATSSRTFEIQVAGVVYARLTTGAAVTSGAIAYLNGATNAAGTTATTAITAMGSGTGTLTSIIINLPAAVAASGSLVFSGSNAGDDVYIDNVRLRTNITSMVDQTAGSNWNATYTENGSPVAISDTDNDVRDGDSANMASGVVTITNAQSGDRLLVGGSAAASGTINGISYTNTGSVVTLTGSATKANYAAAIRAITFENTTDNPGSVTRDITVTVNDGTTNSSAAHAFITVVPVNDAPVDANETNSVIEDTTLSVAAPGVLANATDPDGDTMTVSQFVWNSVTYAAGATATVSGVGQLTINANGSYSFVPVANYTGAIPVATYTVSDGNGGTDTSTLTLTMTAVNDAPAGADKTITTNEDTAYTFAVADFGFSDPNDSPANAFQDVIITTLPASGTLLLNGVAVTAGQVITVAQIPTLTWTPPANGNGTAVSSFTFQVRDNGGTANGGQNTDQTPNTISFNVTSINDAPAGADKTITTNEDTAYTFAVADFGFSDPNDSPANAFQDVIIT</sequence>
<dbReference type="PANTHER" id="PTHR14139:SF2">
    <property type="entry name" value="CALSYNTENIN-1"/>
    <property type="match status" value="1"/>
</dbReference>
<dbReference type="PANTHER" id="PTHR14139">
    <property type="entry name" value="CALSYNTENIN"/>
    <property type="match status" value="1"/>
</dbReference>
<dbReference type="Gene3D" id="2.60.40.1200">
    <property type="match status" value="1"/>
</dbReference>
<keyword evidence="5" id="KW-1185">Reference proteome</keyword>
<dbReference type="InterPro" id="IPR041690">
    <property type="entry name" value="Cadherin_5"/>
</dbReference>
<evidence type="ECO:0000256" key="1">
    <source>
        <dbReference type="SAM" id="MobiDB-lite"/>
    </source>
</evidence>
<comment type="caution">
    <text evidence="4">The sequence shown here is derived from an EMBL/GenBank/DDBJ whole genome shotgun (WGS) entry which is preliminary data.</text>
</comment>
<evidence type="ECO:0000259" key="3">
    <source>
        <dbReference type="Pfam" id="PF17892"/>
    </source>
</evidence>
<dbReference type="Pfam" id="PF17963">
    <property type="entry name" value="Big_9"/>
    <property type="match status" value="1"/>
</dbReference>
<name>A0A371XCA1_9HYPH</name>
<reference evidence="5" key="1">
    <citation type="submission" date="2018-08" db="EMBL/GenBank/DDBJ databases">
        <authorList>
            <person name="Im W.T."/>
        </authorList>
    </citation>
    <scope>NUCLEOTIDE SEQUENCE [LARGE SCALE GENOMIC DNA]</scope>
    <source>
        <strain evidence="5">LA-28</strain>
    </source>
</reference>
<feature type="region of interest" description="Disordered" evidence="1">
    <location>
        <begin position="64"/>
        <end position="83"/>
    </location>
</feature>
<dbReference type="Pfam" id="PF17892">
    <property type="entry name" value="Cadherin_5"/>
    <property type="match status" value="1"/>
</dbReference>
<feature type="compositionally biased region" description="Basic and acidic residues" evidence="1">
    <location>
        <begin position="114"/>
        <end position="132"/>
    </location>
</feature>
<feature type="domain" description="DUF4347" evidence="2">
    <location>
        <begin position="222"/>
        <end position="373"/>
    </location>
</feature>
<gene>
    <name evidence="4" type="ORF">DY251_15115</name>
</gene>
<dbReference type="EMBL" id="QURN01000011">
    <property type="protein sequence ID" value="RFC66850.1"/>
    <property type="molecule type" value="Genomic_DNA"/>
</dbReference>
<evidence type="ECO:0000313" key="4">
    <source>
        <dbReference type="EMBL" id="RFC66850.1"/>
    </source>
</evidence>
<feature type="non-terminal residue" evidence="4">
    <location>
        <position position="1392"/>
    </location>
</feature>
<evidence type="ECO:0000313" key="5">
    <source>
        <dbReference type="Proteomes" id="UP000262379"/>
    </source>
</evidence>
<feature type="compositionally biased region" description="Polar residues" evidence="1">
    <location>
        <begin position="99"/>
        <end position="112"/>
    </location>
</feature>
<protein>
    <submittedName>
        <fullName evidence="4">DUF4347 domain-containing protein</fullName>
    </submittedName>
</protein>
<feature type="region of interest" description="Disordered" evidence="1">
    <location>
        <begin position="17"/>
        <end position="47"/>
    </location>
</feature>
<dbReference type="InterPro" id="IPR025592">
    <property type="entry name" value="DUF4347"/>
</dbReference>
<accession>A0A371XCA1</accession>
<feature type="region of interest" description="Disordered" evidence="1">
    <location>
        <begin position="95"/>
        <end position="196"/>
    </location>
</feature>